<feature type="transmembrane region" description="Helical" evidence="1">
    <location>
        <begin position="163"/>
        <end position="180"/>
    </location>
</feature>
<feature type="transmembrane region" description="Helical" evidence="1">
    <location>
        <begin position="283"/>
        <end position="306"/>
    </location>
</feature>
<feature type="transmembrane region" description="Helical" evidence="1">
    <location>
        <begin position="248"/>
        <end position="271"/>
    </location>
</feature>
<keyword evidence="1" id="KW-0472">Membrane</keyword>
<feature type="transmembrane region" description="Helical" evidence="1">
    <location>
        <begin position="192"/>
        <end position="214"/>
    </location>
</feature>
<name>A0AAU7M9H1_9ACTN</name>
<protein>
    <recommendedName>
        <fullName evidence="4">Integral membrane protein</fullName>
    </recommendedName>
</protein>
<accession>A0AAU7M9H1</accession>
<proteinExistence type="predicted"/>
<evidence type="ECO:0000313" key="2">
    <source>
        <dbReference type="EMBL" id="XBP94128.1"/>
    </source>
</evidence>
<evidence type="ECO:0000256" key="1">
    <source>
        <dbReference type="SAM" id="Phobius"/>
    </source>
</evidence>
<keyword evidence="1" id="KW-0812">Transmembrane</keyword>
<reference evidence="2" key="1">
    <citation type="submission" date="2024-01" db="EMBL/GenBank/DDBJ databases">
        <title>The genome sequence of Micromonospora mangrovi CCTCC AA 2012012.</title>
        <authorList>
            <person name="Gao J."/>
        </authorList>
    </citation>
    <scope>NUCLEOTIDE SEQUENCE</scope>
    <source>
        <strain evidence="2">CCTCC AA 2012012</strain>
    </source>
</reference>
<dbReference type="RefSeq" id="WP_350933836.1">
    <property type="nucleotide sequence ID" value="NZ_CP157762.1"/>
</dbReference>
<dbReference type="AlphaFoldDB" id="A0AAU7M9H1"/>
<dbReference type="EMBL" id="CP159342">
    <property type="protein sequence ID" value="XCH74827.1"/>
    <property type="molecule type" value="Genomic_DNA"/>
</dbReference>
<gene>
    <name evidence="3" type="ORF">ABUL08_01560</name>
    <name evidence="2" type="ORF">VK199_01555</name>
</gene>
<feature type="transmembrane region" description="Helical" evidence="1">
    <location>
        <begin position="109"/>
        <end position="129"/>
    </location>
</feature>
<organism evidence="2">
    <name type="scientific">Micromonospora sp. CCTCC AA 2012012</name>
    <dbReference type="NCBI Taxonomy" id="3111921"/>
    <lineage>
        <taxon>Bacteria</taxon>
        <taxon>Bacillati</taxon>
        <taxon>Actinomycetota</taxon>
        <taxon>Actinomycetes</taxon>
        <taxon>Micromonosporales</taxon>
        <taxon>Micromonosporaceae</taxon>
        <taxon>Micromonospora</taxon>
    </lineage>
</organism>
<feature type="transmembrane region" description="Helical" evidence="1">
    <location>
        <begin position="136"/>
        <end position="157"/>
    </location>
</feature>
<feature type="transmembrane region" description="Helical" evidence="1">
    <location>
        <begin position="67"/>
        <end position="89"/>
    </location>
</feature>
<keyword evidence="1" id="KW-1133">Transmembrane helix</keyword>
<evidence type="ECO:0000313" key="3">
    <source>
        <dbReference type="EMBL" id="XCH74827.1"/>
    </source>
</evidence>
<sequence>MSDLERRYRRLLWTYPADYRRERGAEIIGTYLDLAGPGRRRPSIADAADLARGGLRQRLRAAGAGDLVPGVRLAAVLALTAGATLAGAWAAAERHPLPADLAVPQFGPFATIGVLAWVGWLLAILALAVRPGRWARATLATAVALTVALVPVGALTGLPRPPLLVLLPQVALGLVALGLPDRPSTPARYAPLLGAVTAALLIGRQVLGDLWGYYRWGGLRIMPVVGAALFVAGVLVGGALLRRHRNGLWVPLALGVPVGLLTLRPLVLTAASLHGYATPTWSTFAAAAVLVTVVGLVGFTGALLAAGRRRSTTVPATRPTR</sequence>
<evidence type="ECO:0008006" key="4">
    <source>
        <dbReference type="Google" id="ProtNLM"/>
    </source>
</evidence>
<feature type="transmembrane region" description="Helical" evidence="1">
    <location>
        <begin position="220"/>
        <end position="241"/>
    </location>
</feature>
<dbReference type="EMBL" id="CP157762">
    <property type="protein sequence ID" value="XBP94128.1"/>
    <property type="molecule type" value="Genomic_DNA"/>
</dbReference>
<reference evidence="3" key="2">
    <citation type="submission" date="2024-06" db="EMBL/GenBank/DDBJ databases">
        <title>Micromonospora mangrovi CCTCC AA 2012012 genome sequences.</title>
        <authorList>
            <person name="Gao J."/>
        </authorList>
    </citation>
    <scope>NUCLEOTIDE SEQUENCE</scope>
    <source>
        <strain evidence="3">CCTCC AA 2012012</strain>
    </source>
</reference>